<evidence type="ECO:0000259" key="2">
    <source>
        <dbReference type="PROSITE" id="PS51387"/>
    </source>
</evidence>
<dbReference type="KEGG" id="tni:TVNIR_2933"/>
<dbReference type="AlphaFoldDB" id="L0E035"/>
<dbReference type="PANTHER" id="PTHR43762:SF1">
    <property type="entry name" value="D-ARABINONO-1,4-LACTONE OXIDASE"/>
    <property type="match status" value="1"/>
</dbReference>
<dbReference type="HOGENOM" id="CLU_032465_0_0_6"/>
<dbReference type="Proteomes" id="UP000010809">
    <property type="component" value="Chromosome"/>
</dbReference>
<evidence type="ECO:0000313" key="3">
    <source>
        <dbReference type="EMBL" id="AGA34570.1"/>
    </source>
</evidence>
<dbReference type="InterPro" id="IPR010031">
    <property type="entry name" value="FAD_lactone_oxidase-like"/>
</dbReference>
<sequence length="423" mass="47069">MNHARVLEWPDRAAALPASAAPLLAQGSGRSHGDACLNAGGTLLLTGGMDRLIAFDRRTGVVECEAGMRVGDLLAWSVPQGWMLPVVPATQFVSLGGAVANDIHGRNHRVVGSFGRHVIGLELRRSDGERLWVGPKQQRELFAATVGGLGLTGLMTRIRLQMTPICNAFMLTERHRFPDLEAYWELNDRLGTDWPYGVAWIDCLARGSRLGRGVFLTGRHAPPQPASASLPRGRSRSRTVPFELPGWVLNRHGVRAFNQLYFRLGARPGPRLRHYERYLFPLDGLRDWNRIYGRRGFYRYQCVLPPDTARDGIRTLLRRIAASRQGACLALLKRFGHLHSPGLLSFPRPGVTLALDFTDQGSRTRSLFADLDDVVSAAGGALEPGQDARMSVTLFRRGFPNWERFAPFVDPAFSSSFWRRMNP</sequence>
<dbReference type="InterPro" id="IPR036318">
    <property type="entry name" value="FAD-bd_PCMH-like_sf"/>
</dbReference>
<reference evidence="3" key="1">
    <citation type="submission" date="2015-12" db="EMBL/GenBank/DDBJ databases">
        <authorList>
            <person name="Tikhonova T.V."/>
            <person name="Pavlov A.R."/>
            <person name="Beletsky A.V."/>
            <person name="Mardanov A.V."/>
            <person name="Sorokin D.Y."/>
            <person name="Ravin N.V."/>
            <person name="Popov V.O."/>
        </authorList>
    </citation>
    <scope>NUCLEOTIDE SEQUENCE</scope>
    <source>
        <strain evidence="3">DSM 14787</strain>
    </source>
</reference>
<dbReference type="STRING" id="1255043.TVNIR_2933"/>
<keyword evidence="1" id="KW-0285">Flavoprotein</keyword>
<organism evidence="3 4">
    <name type="scientific">Thioalkalivibrio nitratireducens (strain DSM 14787 / UNIQEM 213 / ALEN2)</name>
    <dbReference type="NCBI Taxonomy" id="1255043"/>
    <lineage>
        <taxon>Bacteria</taxon>
        <taxon>Pseudomonadati</taxon>
        <taxon>Pseudomonadota</taxon>
        <taxon>Gammaproteobacteria</taxon>
        <taxon>Chromatiales</taxon>
        <taxon>Ectothiorhodospiraceae</taxon>
        <taxon>Thioalkalivibrio</taxon>
    </lineage>
</organism>
<dbReference type="PATRIC" id="fig|1255043.3.peg.2959"/>
<dbReference type="PANTHER" id="PTHR43762">
    <property type="entry name" value="L-GULONOLACTONE OXIDASE"/>
    <property type="match status" value="1"/>
</dbReference>
<dbReference type="eggNOG" id="COG0277">
    <property type="taxonomic scope" value="Bacteria"/>
</dbReference>
<dbReference type="Pfam" id="PF01565">
    <property type="entry name" value="FAD_binding_4"/>
    <property type="match status" value="1"/>
</dbReference>
<dbReference type="InterPro" id="IPR006094">
    <property type="entry name" value="Oxid_FAD_bind_N"/>
</dbReference>
<dbReference type="InterPro" id="IPR016166">
    <property type="entry name" value="FAD-bd_PCMH"/>
</dbReference>
<dbReference type="GO" id="GO:0016899">
    <property type="term" value="F:oxidoreductase activity, acting on the CH-OH group of donors, oxygen as acceptor"/>
    <property type="evidence" value="ECO:0007669"/>
    <property type="project" value="InterPro"/>
</dbReference>
<protein>
    <submittedName>
        <fullName evidence="3">Oxidoreductase</fullName>
    </submittedName>
</protein>
<evidence type="ECO:0000313" key="4">
    <source>
        <dbReference type="Proteomes" id="UP000010809"/>
    </source>
</evidence>
<accession>L0E035</accession>
<evidence type="ECO:0000256" key="1">
    <source>
        <dbReference type="ARBA" id="ARBA00022827"/>
    </source>
</evidence>
<keyword evidence="1" id="KW-0274">FAD</keyword>
<dbReference type="SUPFAM" id="SSF56176">
    <property type="entry name" value="FAD-binding/transporter-associated domain-like"/>
    <property type="match status" value="1"/>
</dbReference>
<feature type="domain" description="FAD-binding PCMH-type" evidence="2">
    <location>
        <begin position="1"/>
        <end position="165"/>
    </location>
</feature>
<dbReference type="PROSITE" id="PS51387">
    <property type="entry name" value="FAD_PCMH"/>
    <property type="match status" value="1"/>
</dbReference>
<dbReference type="InterPro" id="IPR016169">
    <property type="entry name" value="FAD-bd_PCMH_sub2"/>
</dbReference>
<dbReference type="EMBL" id="CP003989">
    <property type="protein sequence ID" value="AGA34570.1"/>
    <property type="molecule type" value="Genomic_DNA"/>
</dbReference>
<dbReference type="GO" id="GO:0071949">
    <property type="term" value="F:FAD binding"/>
    <property type="evidence" value="ECO:0007669"/>
    <property type="project" value="InterPro"/>
</dbReference>
<proteinExistence type="predicted"/>
<keyword evidence="4" id="KW-1185">Reference proteome</keyword>
<name>L0E035_THIND</name>
<gene>
    <name evidence="3" type="primary">dprE1 [H]</name>
    <name evidence="3" type="ordered locus">TVNIR_2933</name>
</gene>
<dbReference type="Gene3D" id="3.30.465.10">
    <property type="match status" value="1"/>
</dbReference>